<dbReference type="AlphaFoldDB" id="A0A5B8J164"/>
<dbReference type="Proteomes" id="UP000318483">
    <property type="component" value="Chromosome"/>
</dbReference>
<keyword evidence="2" id="KW-1185">Reference proteome</keyword>
<organism evidence="1 2">
    <name type="scientific">Qingshengfaniella alkalisoli</name>
    <dbReference type="NCBI Taxonomy" id="2599296"/>
    <lineage>
        <taxon>Bacteria</taxon>
        <taxon>Pseudomonadati</taxon>
        <taxon>Pseudomonadota</taxon>
        <taxon>Alphaproteobacteria</taxon>
        <taxon>Rhodobacterales</taxon>
        <taxon>Paracoccaceae</taxon>
        <taxon>Qingshengfaniella</taxon>
    </lineage>
</organism>
<protein>
    <submittedName>
        <fullName evidence="1">Uncharacterized protein</fullName>
    </submittedName>
</protein>
<accession>A0A5B8J164</accession>
<gene>
    <name evidence="1" type="ORF">FPZ52_00500</name>
</gene>
<sequence>MPKVLLERIVDVSNCEVVPAYEKKIEQLEEQKLLLAGNSKMPPRLPDGFMMSSNTLGDFSQALGKHGGLAISHSSEQY</sequence>
<reference evidence="1 2" key="1">
    <citation type="submission" date="2019-07" db="EMBL/GenBank/DDBJ databases">
        <title>Litoreibacter alkalisoli sp. nov., isolated from saline-alkaline soil.</title>
        <authorList>
            <person name="Wang S."/>
            <person name="Xu L."/>
            <person name="Xing Y.-T."/>
            <person name="Sun J.-Q."/>
        </authorList>
    </citation>
    <scope>NUCLEOTIDE SEQUENCE [LARGE SCALE GENOMIC DNA]</scope>
    <source>
        <strain evidence="1 2">LN3S51</strain>
    </source>
</reference>
<proteinExistence type="predicted"/>
<name>A0A5B8J164_9RHOB</name>
<dbReference type="KEGG" id="lit:FPZ52_00500"/>
<dbReference type="EMBL" id="CP042261">
    <property type="protein sequence ID" value="QDY68247.1"/>
    <property type="molecule type" value="Genomic_DNA"/>
</dbReference>
<dbReference type="RefSeq" id="WP_146362686.1">
    <property type="nucleotide sequence ID" value="NZ_CP042261.1"/>
</dbReference>
<evidence type="ECO:0000313" key="1">
    <source>
        <dbReference type="EMBL" id="QDY68247.1"/>
    </source>
</evidence>
<evidence type="ECO:0000313" key="2">
    <source>
        <dbReference type="Proteomes" id="UP000318483"/>
    </source>
</evidence>